<feature type="region of interest" description="Disordered" evidence="1">
    <location>
        <begin position="210"/>
        <end position="293"/>
    </location>
</feature>
<feature type="compositionally biased region" description="Polar residues" evidence="1">
    <location>
        <begin position="276"/>
        <end position="286"/>
    </location>
</feature>
<reference evidence="2" key="1">
    <citation type="submission" date="2022-11" db="EMBL/GenBank/DDBJ databases">
        <title>Centuries of genome instability and evolution in soft-shell clam transmissible cancer (bioRxiv).</title>
        <authorList>
            <person name="Hart S.F.M."/>
            <person name="Yonemitsu M.A."/>
            <person name="Giersch R.M."/>
            <person name="Beal B.F."/>
            <person name="Arriagada G."/>
            <person name="Davis B.W."/>
            <person name="Ostrander E.A."/>
            <person name="Goff S.P."/>
            <person name="Metzger M.J."/>
        </authorList>
    </citation>
    <scope>NUCLEOTIDE SEQUENCE</scope>
    <source>
        <strain evidence="2">MELC-2E11</strain>
        <tissue evidence="2">Siphon/mantle</tissue>
    </source>
</reference>
<dbReference type="SMART" id="SM00711">
    <property type="entry name" value="TDU"/>
    <property type="match status" value="3"/>
</dbReference>
<gene>
    <name evidence="2" type="ORF">MAR_011165</name>
</gene>
<feature type="region of interest" description="Disordered" evidence="1">
    <location>
        <begin position="378"/>
        <end position="468"/>
    </location>
</feature>
<feature type="compositionally biased region" description="Pro residues" evidence="1">
    <location>
        <begin position="218"/>
        <end position="231"/>
    </location>
</feature>
<dbReference type="PANTHER" id="PTHR17604:SF7">
    <property type="entry name" value="TONDU-DOMAIN-CONTAINING GROWTH INHIBITOR, ISOFORM A"/>
    <property type="match status" value="1"/>
</dbReference>
<organism evidence="2 3">
    <name type="scientific">Mya arenaria</name>
    <name type="common">Soft-shell clam</name>
    <dbReference type="NCBI Taxonomy" id="6604"/>
    <lineage>
        <taxon>Eukaryota</taxon>
        <taxon>Metazoa</taxon>
        <taxon>Spiralia</taxon>
        <taxon>Lophotrochozoa</taxon>
        <taxon>Mollusca</taxon>
        <taxon>Bivalvia</taxon>
        <taxon>Autobranchia</taxon>
        <taxon>Heteroconchia</taxon>
        <taxon>Euheterodonta</taxon>
        <taxon>Imparidentia</taxon>
        <taxon>Neoheterodontei</taxon>
        <taxon>Myida</taxon>
        <taxon>Myoidea</taxon>
        <taxon>Myidae</taxon>
        <taxon>Mya</taxon>
    </lineage>
</organism>
<keyword evidence="3" id="KW-1185">Reference proteome</keyword>
<feature type="compositionally biased region" description="Polar residues" evidence="1">
    <location>
        <begin position="341"/>
        <end position="361"/>
    </location>
</feature>
<evidence type="ECO:0000256" key="1">
    <source>
        <dbReference type="SAM" id="MobiDB-lite"/>
    </source>
</evidence>
<feature type="compositionally biased region" description="Low complexity" evidence="1">
    <location>
        <begin position="453"/>
        <end position="468"/>
    </location>
</feature>
<name>A0ABY7FXK0_MYAAR</name>
<dbReference type="PANTHER" id="PTHR17604">
    <property type="entry name" value="TRANSCRIPTION COFACTOR VESTIGIAL-LIKE PROTEIN 4"/>
    <property type="match status" value="1"/>
</dbReference>
<evidence type="ECO:0000313" key="3">
    <source>
        <dbReference type="Proteomes" id="UP001164746"/>
    </source>
</evidence>
<feature type="region of interest" description="Disordered" evidence="1">
    <location>
        <begin position="308"/>
        <end position="366"/>
    </location>
</feature>
<dbReference type="EMBL" id="CP111025">
    <property type="protein sequence ID" value="WAR25461.1"/>
    <property type="molecule type" value="Genomic_DNA"/>
</dbReference>
<proteinExistence type="predicted"/>
<feature type="region of interest" description="Disordered" evidence="1">
    <location>
        <begin position="111"/>
        <end position="147"/>
    </location>
</feature>
<dbReference type="InterPro" id="IPR006627">
    <property type="entry name" value="TDU_repeat"/>
</dbReference>
<sequence length="468" mass="50307">MLNLDPTLEQRSAMSLLEPRLADLRAGFGGYSFGGPGISGLPPSPLLPLWRAPPPGPPVSLCTIPSCQCALSVSRSYLSAPDLYDYPAYSAYSAAYSWYLKSAQDSLYKGLPPMGRPSPLHDRTPLSGSPPAPPMEHSDHRASPGKLLPTKISKHERVKAWLEVSTRPPKYEKESSHPVNGTTHRVVRSVTPPDYHEAISGEGYQRASYLSSHGGLRTPPPHPPPRYPHPPVDLHHEAPLNLSLSNPGERQGRSASPLSRPSVITCATVPERRYDSASNGSLSPSGKDSEEHFRRSLGHKYPQFLVKSQSVTPSPPPPPPAISHAISHILPPSPRERTASPVANRTSPPETNGHKNVSITGSVDDHFARALGDSTWSALKAKTGPGEPPEPGSVDDHFTKALGDTWLKLKAEKDPAPRSQGGASHQFSLPHGMPQPLGRPGPTSLPHQLPQRPTSASPPSHHSPIIST</sequence>
<accession>A0ABY7FXK0</accession>
<protein>
    <submittedName>
        <fullName evidence="2">VGLL4-like protein</fullName>
    </submittedName>
</protein>
<dbReference type="Proteomes" id="UP001164746">
    <property type="component" value="Chromosome 14"/>
</dbReference>
<feature type="compositionally biased region" description="Polar residues" evidence="1">
    <location>
        <begin position="242"/>
        <end position="259"/>
    </location>
</feature>
<feature type="compositionally biased region" description="Basic and acidic residues" evidence="1">
    <location>
        <begin position="407"/>
        <end position="416"/>
    </location>
</feature>
<dbReference type="InterPro" id="IPR028184">
    <property type="entry name" value="VGLL4"/>
</dbReference>
<feature type="region of interest" description="Disordered" evidence="1">
    <location>
        <begin position="169"/>
        <end position="198"/>
    </location>
</feature>
<evidence type="ECO:0000313" key="2">
    <source>
        <dbReference type="EMBL" id="WAR25461.1"/>
    </source>
</evidence>